<dbReference type="Pfam" id="PF01724">
    <property type="entry name" value="DUF29"/>
    <property type="match status" value="1"/>
</dbReference>
<evidence type="ECO:0008006" key="3">
    <source>
        <dbReference type="Google" id="ProtNLM"/>
    </source>
</evidence>
<dbReference type="STRING" id="765911.Thivi_4105"/>
<name>I3YG08_THIV6</name>
<keyword evidence="2" id="KW-1185">Reference proteome</keyword>
<evidence type="ECO:0000313" key="2">
    <source>
        <dbReference type="Proteomes" id="UP000006062"/>
    </source>
</evidence>
<accession>I3YG08</accession>
<dbReference type="InterPro" id="IPR002636">
    <property type="entry name" value="DUF29"/>
</dbReference>
<gene>
    <name evidence="1" type="ordered locus">Thivi_4105</name>
</gene>
<dbReference type="eggNOG" id="COG0639">
    <property type="taxonomic scope" value="Bacteria"/>
</dbReference>
<organism evidence="1 2">
    <name type="scientific">Thiocystis violascens (strain ATCC 17096 / DSM 198 / 6111)</name>
    <name type="common">Chromatium violascens</name>
    <dbReference type="NCBI Taxonomy" id="765911"/>
    <lineage>
        <taxon>Bacteria</taxon>
        <taxon>Pseudomonadati</taxon>
        <taxon>Pseudomonadota</taxon>
        <taxon>Gammaproteobacteria</taxon>
        <taxon>Chromatiales</taxon>
        <taxon>Chromatiaceae</taxon>
        <taxon>Thiocystis</taxon>
    </lineage>
</organism>
<dbReference type="HOGENOM" id="CLU_116670_0_2_6"/>
<protein>
    <recommendedName>
        <fullName evidence="3">DUF29 domain-containing protein</fullName>
    </recommendedName>
</protein>
<dbReference type="PANTHER" id="PTHR34235:SF4">
    <property type="entry name" value="SLR0291 PROTEIN"/>
    <property type="match status" value="1"/>
</dbReference>
<dbReference type="EMBL" id="CP003154">
    <property type="protein sequence ID" value="AFL75926.1"/>
    <property type="molecule type" value="Genomic_DNA"/>
</dbReference>
<sequence length="158" mass="18473">MTGYNTDFFTWTQEQTALLRAGQFDALDIANLADEVESMGKSQIRELTNRLAVLIGHLLKWQFQMERTQANERSWRLTIEEQRDRLRDHVEDNPGLKSPAILETALARSWRDGRRLAIRETGLDDEVFPTRRLYTLDELLDPDYWPQPDLKPSTDRIA</sequence>
<dbReference type="Gene3D" id="1.20.1220.20">
    <property type="entry name" value="Uncharcterised protein PF01724"/>
    <property type="match status" value="1"/>
</dbReference>
<dbReference type="PANTHER" id="PTHR34235">
    <property type="entry name" value="SLR1203 PROTEIN-RELATED"/>
    <property type="match status" value="1"/>
</dbReference>
<dbReference type="KEGG" id="tvi:Thivi_4105"/>
<evidence type="ECO:0000313" key="1">
    <source>
        <dbReference type="EMBL" id="AFL75926.1"/>
    </source>
</evidence>
<dbReference type="AlphaFoldDB" id="I3YG08"/>
<reference evidence="1 2" key="1">
    <citation type="submission" date="2012-06" db="EMBL/GenBank/DDBJ databases">
        <title>Complete sequence of Thiocystis violascens DSM 198.</title>
        <authorList>
            <consortium name="US DOE Joint Genome Institute"/>
            <person name="Lucas S."/>
            <person name="Han J."/>
            <person name="Lapidus A."/>
            <person name="Cheng J.-F."/>
            <person name="Goodwin L."/>
            <person name="Pitluck S."/>
            <person name="Peters L."/>
            <person name="Ovchinnikova G."/>
            <person name="Teshima H."/>
            <person name="Detter J.C."/>
            <person name="Han C."/>
            <person name="Tapia R."/>
            <person name="Land M."/>
            <person name="Hauser L."/>
            <person name="Kyrpides N."/>
            <person name="Ivanova N."/>
            <person name="Pagani I."/>
            <person name="Vogl K."/>
            <person name="Liu Z."/>
            <person name="Frigaard N.-U."/>
            <person name="Bryant D."/>
            <person name="Woyke T."/>
        </authorList>
    </citation>
    <scope>NUCLEOTIDE SEQUENCE [LARGE SCALE GENOMIC DNA]</scope>
    <source>
        <strain evidence="2">ATCC 17096 / DSM 198 / 6111</strain>
    </source>
</reference>
<dbReference type="OrthoDB" id="5767598at2"/>
<proteinExistence type="predicted"/>
<dbReference type="Proteomes" id="UP000006062">
    <property type="component" value="Chromosome"/>
</dbReference>